<dbReference type="GO" id="GO:0003824">
    <property type="term" value="F:catalytic activity"/>
    <property type="evidence" value="ECO:0007669"/>
    <property type="project" value="InterPro"/>
</dbReference>
<dbReference type="SMART" id="SM00823">
    <property type="entry name" value="PKS_PP"/>
    <property type="match status" value="2"/>
</dbReference>
<feature type="domain" description="Carrier" evidence="5">
    <location>
        <begin position="983"/>
        <end position="1058"/>
    </location>
</feature>
<reference evidence="6 7" key="2">
    <citation type="journal article" date="2010" name="Stand. Genomic Sci.">
        <title>Complete genome sequence of Gordonia bronchialis type strain (3410).</title>
        <authorList>
            <person name="Ivanova N."/>
            <person name="Sikorski J."/>
            <person name="Jando M."/>
            <person name="Lapidus A."/>
            <person name="Nolan M."/>
            <person name="Lucas S."/>
            <person name="Del Rio T.G."/>
            <person name="Tice H."/>
            <person name="Copeland A."/>
            <person name="Cheng J.F."/>
            <person name="Chen F."/>
            <person name="Bruce D."/>
            <person name="Goodwin L."/>
            <person name="Pitluck S."/>
            <person name="Mavromatis K."/>
            <person name="Ovchinnikova G."/>
            <person name="Pati A."/>
            <person name="Chen A."/>
            <person name="Palaniappan K."/>
            <person name="Land M."/>
            <person name="Hauser L."/>
            <person name="Chang Y.J."/>
            <person name="Jeffries C.D."/>
            <person name="Chain P."/>
            <person name="Saunders E."/>
            <person name="Han C."/>
            <person name="Detter J.C."/>
            <person name="Brettin T."/>
            <person name="Rohde M."/>
            <person name="Goker M."/>
            <person name="Bristow J."/>
            <person name="Eisen J.A."/>
            <person name="Markowitz V."/>
            <person name="Hugenholtz P."/>
            <person name="Klenk H.P."/>
            <person name="Kyrpides N.C."/>
        </authorList>
    </citation>
    <scope>NUCLEOTIDE SEQUENCE [LARGE SCALE GENOMIC DNA]</scope>
    <source>
        <strain evidence="7">ATCC 25592 / DSM 43247 / BCRC 13721 / JCM 3198 / KCTC 3076 / NBRC 16047 / NCTC 10667</strain>
    </source>
</reference>
<dbReference type="GO" id="GO:0005829">
    <property type="term" value="C:cytosol"/>
    <property type="evidence" value="ECO:0007669"/>
    <property type="project" value="TreeGrafter"/>
</dbReference>
<evidence type="ECO:0000256" key="4">
    <source>
        <dbReference type="SAM" id="MobiDB-lite"/>
    </source>
</evidence>
<dbReference type="PROSITE" id="PS50075">
    <property type="entry name" value="CARRIER"/>
    <property type="match status" value="2"/>
</dbReference>
<dbReference type="GO" id="GO:0044550">
    <property type="term" value="P:secondary metabolite biosynthetic process"/>
    <property type="evidence" value="ECO:0007669"/>
    <property type="project" value="UniProtKB-ARBA"/>
</dbReference>
<dbReference type="UniPathway" id="UPA00011"/>
<gene>
    <name evidence="6" type="ordered locus">Gbro_0624</name>
</gene>
<dbReference type="GO" id="GO:0043041">
    <property type="term" value="P:amino acid activation for nonribosomal peptide biosynthetic process"/>
    <property type="evidence" value="ECO:0007669"/>
    <property type="project" value="TreeGrafter"/>
</dbReference>
<keyword evidence="7" id="KW-1185">Reference proteome</keyword>
<dbReference type="FunFam" id="3.30.300.30:FF:000010">
    <property type="entry name" value="Enterobactin synthetase component F"/>
    <property type="match status" value="1"/>
</dbReference>
<dbReference type="InterPro" id="IPR020845">
    <property type="entry name" value="AMP-binding_CS"/>
</dbReference>
<feature type="region of interest" description="Disordered" evidence="4">
    <location>
        <begin position="1"/>
        <end position="43"/>
    </location>
</feature>
<dbReference type="InterPro" id="IPR000873">
    <property type="entry name" value="AMP-dep_synth/lig_dom"/>
</dbReference>
<dbReference type="Pfam" id="PF13193">
    <property type="entry name" value="AMP-binding_C"/>
    <property type="match status" value="1"/>
</dbReference>
<dbReference type="Gene3D" id="3.40.50.1820">
    <property type="entry name" value="alpha/beta hydrolase"/>
    <property type="match status" value="1"/>
</dbReference>
<dbReference type="CDD" id="cd19531">
    <property type="entry name" value="LCL_NRPS-like"/>
    <property type="match status" value="1"/>
</dbReference>
<dbReference type="Proteomes" id="UP000001219">
    <property type="component" value="Chromosome"/>
</dbReference>
<evidence type="ECO:0000313" key="6">
    <source>
        <dbReference type="EMBL" id="ACY19952.1"/>
    </source>
</evidence>
<dbReference type="Gene3D" id="3.30.559.10">
    <property type="entry name" value="Chloramphenicol acetyltransferase-like domain"/>
    <property type="match status" value="2"/>
</dbReference>
<dbReference type="InterPro" id="IPR025110">
    <property type="entry name" value="AMP-bd_C"/>
</dbReference>
<name>D0L265_GORB4</name>
<dbReference type="Pfam" id="PF00550">
    <property type="entry name" value="PP-binding"/>
    <property type="match status" value="2"/>
</dbReference>
<dbReference type="PROSITE" id="PS00012">
    <property type="entry name" value="PHOSPHOPANTETHEINE"/>
    <property type="match status" value="2"/>
</dbReference>
<feature type="region of interest" description="Disordered" evidence="4">
    <location>
        <begin position="1651"/>
        <end position="1678"/>
    </location>
</feature>
<evidence type="ECO:0000256" key="2">
    <source>
        <dbReference type="ARBA" id="ARBA00022450"/>
    </source>
</evidence>
<sequence>MTDAMTERRKQLLEERLRERNVKSSSPEPVVANEPGTPSPLSDAQRRMWFVQNLDPTDTTLNVCVAYRLSGPLDAARLHQACADVVARHEILRSTYGVDENGEPFQVSAAAVELPWQQDDLRELPVDRRESQAHEWARREFARPFDLTADIPIRVSLLRIADEEHILVLVVHHVGWDDESWPVFFTEVNAAYRGEQVPVPPVQYVDAALGNRPADDAELDFWRGELSPPPGRVEFGRTQPGTARSRDAGCASRQVSPALTEQIVGLARAHATTPFTVLLTAFEAAIQFYSGATDFLVSVPVVNRGANAEKLIGYFGNAVLLRAQPEPTSDFAALLDRVRDASSAAFAHQNVGLDRVVREVSPPRSGGGDALTQLVQVSFSSRSAAGGFDLDGVDVAELPWHSAVAPEDLGLLIVGDGSGGLRVEATYQTAALTPELVEQFLDHYLRLLTAAVGDPSTPLRDIDILGEAERARLSAASHGRQVDTPATTMVALVESQAASTPTNDAVISDTDHLTFADLDTRANRLAHWMIGQGIGTEDIVALRMTTSVEFIVASLAVLKAGAAYLPMDPAYPADRIDYLRADARPALELDFDGYGHAVTSASAYPATDPVDADRVRPLRPANTAYVIYTSGSTGQPKGVPVPHNAIAEHLLGFNDEWALTTDDRVLQSTSVSFDASLLDIYVTLTAGACVVVPKANAYRDIPYVADLVSRQGVTVLHMVPSMLATFLMLPEAADWSTLRHVPVGGEALVGEIADRFATQFDAHLRNHYGPTEAVVSSTHMEVEGPQGAGVVPIGIPNQNVDLYILDDALRLVPDGVAGEIYLGGNQLARGYLHRAGLTAQRFVADPFRPGARLYRTGDLVRRKPSGEIDFLGRADEQVKVRGFRIELGEVETTITEHDDVAHAVVIVVDDPVAGPALAAYLVAGPDSSPDVEAIRSYVAGRLPAHMVPATFTVIEEVPLTAHGKLDKRALPAPEAVAAPEYREPTTSAEKRVAALLGSLFQRDQVGADDSFFTLGGHSLLAARLITMVRAEFGVELDMRVPFDSPTVTALAAAIGEAFFDEFGISLDEFDGDPELDVDTGAYGAATADADAAPAVGMVPTPQTRSEYIPLSYSQRAYWMQRRMEGAVDGENVTYPLRLEGPIDREALIAAVNDVVARHESLRTTFPEHNATPYQLIHPAQPIEVPVVELDGSEERLDRELDADAGYVFDLAAETLLRVRLLVLHEQDCVLSVLLHHIIADRSSCEIFAADLITAYRARVRGQAPEWPALPIGFADFAIWQRAAFDRGPGRELSDVGRRQLDYWREALAGLPDEINVAHDHPRPQILGHNGISTARRVPAEIWNRAITNAESVGATEFMLCQSVGASVLNALGAGDDLAIGAAVANRLGEATDQVIGLFANVVVLRSDLSGDPTPRTVLERVRNSALDAITHQGVPFERLVETLNPPRSLARNPLFQVMMHVRHRATPEPFSEDGSTTFRDVAKFYEVSFMDFHFDYTVDVNGDLILRIVVNPDLYDAATGEVFADVTVGVLEAFANRVDAPLSALDVLPDGWDTSRCVVKHASATPDSAGPELSADTPVTETERTLIALLEELLDIEDVEREDGFFALGGDSVIAIQWAGRAAAVGLPLTPQMVFEHFTMFELAAAVDDAIANPPEPDGTSDETAPAESAPMSVSGLGDDALAALKDSWAARG</sequence>
<dbReference type="SUPFAM" id="SSF56801">
    <property type="entry name" value="Acetyl-CoA synthetase-like"/>
    <property type="match status" value="1"/>
</dbReference>
<dbReference type="InterPro" id="IPR042099">
    <property type="entry name" value="ANL_N_sf"/>
</dbReference>
<keyword evidence="2" id="KW-0596">Phosphopantetheine</keyword>
<dbReference type="CDD" id="cd17646">
    <property type="entry name" value="A_NRPS_AB3403-like"/>
    <property type="match status" value="1"/>
</dbReference>
<feature type="domain" description="Carrier" evidence="5">
    <location>
        <begin position="1577"/>
        <end position="1651"/>
    </location>
</feature>
<dbReference type="Pfam" id="PF00668">
    <property type="entry name" value="Condensation"/>
    <property type="match status" value="2"/>
</dbReference>
<comment type="cofactor">
    <cofactor evidence="1">
        <name>pantetheine 4'-phosphate</name>
        <dbReference type="ChEBI" id="CHEBI:47942"/>
    </cofactor>
</comment>
<dbReference type="FunFam" id="2.30.38.10:FF:000001">
    <property type="entry name" value="Non-ribosomal peptide synthetase PvdI"/>
    <property type="match status" value="1"/>
</dbReference>
<evidence type="ECO:0000259" key="5">
    <source>
        <dbReference type="PROSITE" id="PS50075"/>
    </source>
</evidence>
<dbReference type="InterPro" id="IPR001242">
    <property type="entry name" value="Condensation_dom"/>
</dbReference>
<dbReference type="Gene3D" id="3.40.50.12780">
    <property type="entry name" value="N-terminal domain of ligase-like"/>
    <property type="match status" value="1"/>
</dbReference>
<dbReference type="Pfam" id="PF00501">
    <property type="entry name" value="AMP-binding"/>
    <property type="match status" value="1"/>
</dbReference>
<dbReference type="InterPro" id="IPR029058">
    <property type="entry name" value="AB_hydrolase_fold"/>
</dbReference>
<feature type="compositionally biased region" description="Basic and acidic residues" evidence="4">
    <location>
        <begin position="1"/>
        <end position="22"/>
    </location>
</feature>
<dbReference type="Gene3D" id="1.10.1200.10">
    <property type="entry name" value="ACP-like"/>
    <property type="match status" value="1"/>
</dbReference>
<dbReference type="EMBL" id="CP001802">
    <property type="protein sequence ID" value="ACY19952.1"/>
    <property type="molecule type" value="Genomic_DNA"/>
</dbReference>
<dbReference type="KEGG" id="gbr:Gbro_0624"/>
<dbReference type="GO" id="GO:0031177">
    <property type="term" value="F:phosphopantetheine binding"/>
    <property type="evidence" value="ECO:0007669"/>
    <property type="project" value="InterPro"/>
</dbReference>
<dbReference type="InterPro" id="IPR045851">
    <property type="entry name" value="AMP-bd_C_sf"/>
</dbReference>
<dbReference type="InterPro" id="IPR036736">
    <property type="entry name" value="ACP-like_sf"/>
</dbReference>
<evidence type="ECO:0000256" key="3">
    <source>
        <dbReference type="ARBA" id="ARBA00022553"/>
    </source>
</evidence>
<dbReference type="PROSITE" id="PS00455">
    <property type="entry name" value="AMP_BINDING"/>
    <property type="match status" value="1"/>
</dbReference>
<proteinExistence type="predicted"/>
<reference evidence="7" key="1">
    <citation type="submission" date="2009-10" db="EMBL/GenBank/DDBJ databases">
        <title>The complete chromosome of Gordonia bronchialis DSM 43247.</title>
        <authorList>
            <consortium name="US DOE Joint Genome Institute (JGI-PGF)"/>
            <person name="Lucas S."/>
            <person name="Copeland A."/>
            <person name="Lapidus A."/>
            <person name="Glavina del Rio T."/>
            <person name="Dalin E."/>
            <person name="Tice H."/>
            <person name="Bruce D."/>
            <person name="Goodwin L."/>
            <person name="Pitluck S."/>
            <person name="Kyrpides N."/>
            <person name="Mavromatis K."/>
            <person name="Ivanova N."/>
            <person name="Ovchinnikova G."/>
            <person name="Saunders E."/>
            <person name="Brettin T."/>
            <person name="Detter J.C."/>
            <person name="Han C."/>
            <person name="Larimer F."/>
            <person name="Land M."/>
            <person name="Hauser L."/>
            <person name="Markowitz V."/>
            <person name="Cheng J.-F."/>
            <person name="Hugenholtz P."/>
            <person name="Woyke T."/>
            <person name="Wu D."/>
            <person name="Jando M."/>
            <person name="Schneider S."/>
            <person name="Goeker M."/>
            <person name="Klenk H.-P."/>
            <person name="Eisen J.A."/>
        </authorList>
    </citation>
    <scope>NUCLEOTIDE SEQUENCE [LARGE SCALE GENOMIC DNA]</scope>
    <source>
        <strain evidence="7">ATCC 25592 / DSM 43247 / BCRC 13721 / JCM 3198 / KCTC 3076 / NBRC 16047 / NCTC 10667</strain>
    </source>
</reference>
<organism evidence="6 7">
    <name type="scientific">Gordonia bronchialis (strain ATCC 25592 / DSM 43247 / BCRC 13721 / JCM 3198 / KCTC 3076 / NBRC 16047 / NCTC 10667)</name>
    <name type="common">Rhodococcus bronchialis</name>
    <dbReference type="NCBI Taxonomy" id="526226"/>
    <lineage>
        <taxon>Bacteria</taxon>
        <taxon>Bacillati</taxon>
        <taxon>Actinomycetota</taxon>
        <taxon>Actinomycetes</taxon>
        <taxon>Mycobacteriales</taxon>
        <taxon>Gordoniaceae</taxon>
        <taxon>Gordonia</taxon>
    </lineage>
</organism>
<keyword evidence="3" id="KW-0597">Phosphoprotein</keyword>
<evidence type="ECO:0000256" key="1">
    <source>
        <dbReference type="ARBA" id="ARBA00001957"/>
    </source>
</evidence>
<dbReference type="SUPFAM" id="SSF47336">
    <property type="entry name" value="ACP-like"/>
    <property type="match status" value="2"/>
</dbReference>
<evidence type="ECO:0000313" key="7">
    <source>
        <dbReference type="Proteomes" id="UP000001219"/>
    </source>
</evidence>
<dbReference type="HOGENOM" id="CLU_000022_51_2_11"/>
<dbReference type="InterPro" id="IPR020806">
    <property type="entry name" value="PKS_PP-bd"/>
</dbReference>
<protein>
    <submittedName>
        <fullName evidence="6">Amino acid adenylation domain protein</fullName>
    </submittedName>
</protein>
<feature type="region of interest" description="Disordered" evidence="4">
    <location>
        <begin position="230"/>
        <end position="250"/>
    </location>
</feature>
<dbReference type="InterPro" id="IPR023213">
    <property type="entry name" value="CAT-like_dom_sf"/>
</dbReference>
<dbReference type="Gene3D" id="3.30.559.30">
    <property type="entry name" value="Nonribosomal peptide synthetase, condensation domain"/>
    <property type="match status" value="2"/>
</dbReference>
<dbReference type="STRING" id="526226.Gbro_0624"/>
<dbReference type="SUPFAM" id="SSF52777">
    <property type="entry name" value="CoA-dependent acyltransferases"/>
    <property type="match status" value="4"/>
</dbReference>
<dbReference type="PANTHER" id="PTHR45527">
    <property type="entry name" value="NONRIBOSOMAL PEPTIDE SYNTHETASE"/>
    <property type="match status" value="1"/>
</dbReference>
<dbReference type="eggNOG" id="COG1020">
    <property type="taxonomic scope" value="Bacteria"/>
</dbReference>
<dbReference type="SMART" id="SM01294">
    <property type="entry name" value="PKS_PP_betabranch"/>
    <property type="match status" value="1"/>
</dbReference>
<accession>D0L265</accession>
<dbReference type="GO" id="GO:0008610">
    <property type="term" value="P:lipid biosynthetic process"/>
    <property type="evidence" value="ECO:0007669"/>
    <property type="project" value="UniProtKB-ARBA"/>
</dbReference>
<dbReference type="Gene3D" id="3.30.300.30">
    <property type="match status" value="1"/>
</dbReference>
<dbReference type="InterPro" id="IPR006162">
    <property type="entry name" value="Ppantetheine_attach_site"/>
</dbReference>
<dbReference type="FunFam" id="3.40.50.12780:FF:000012">
    <property type="entry name" value="Non-ribosomal peptide synthetase"/>
    <property type="match status" value="1"/>
</dbReference>
<dbReference type="InterPro" id="IPR009081">
    <property type="entry name" value="PP-bd_ACP"/>
</dbReference>
<dbReference type="PANTHER" id="PTHR45527:SF1">
    <property type="entry name" value="FATTY ACID SYNTHASE"/>
    <property type="match status" value="1"/>
</dbReference>
<dbReference type="NCBIfam" id="TIGR01733">
    <property type="entry name" value="AA-adenyl-dom"/>
    <property type="match status" value="1"/>
</dbReference>
<dbReference type="InterPro" id="IPR010071">
    <property type="entry name" value="AA_adenyl_dom"/>
</dbReference>